<feature type="transmembrane region" description="Helical" evidence="1">
    <location>
        <begin position="156"/>
        <end position="176"/>
    </location>
</feature>
<keyword evidence="1" id="KW-0472">Membrane</keyword>
<proteinExistence type="predicted"/>
<feature type="transmembrane region" description="Helical" evidence="1">
    <location>
        <begin position="21"/>
        <end position="44"/>
    </location>
</feature>
<gene>
    <name evidence="2" type="ORF">FXB42_14205</name>
</gene>
<sequence>MAREWTESSCGGTNLNKTIKIVTVLLGILFPVIIFISGIEAAVFDKAFYMDQMEKNQVTDNTGIYPPDMELVVDEIISYLKGDRQDFDIQARLAIGSAKNVVDSVSIFNDKEITHMDDVRDLLLFFLGLRDAALILALIAFLVLLKYDRQAIIKALFYGSATFMVILLIVGASFIFNFNNTFILFHQLFFSNDLWIMDPSTDRLIWIVPEPFFFAMIGRMVIYILMPLGLTTLGMGLVLKKKNIKINNE</sequence>
<organism evidence="2 3">
    <name type="scientific">Acetobacterium wieringae</name>
    <dbReference type="NCBI Taxonomy" id="52694"/>
    <lineage>
        <taxon>Bacteria</taxon>
        <taxon>Bacillati</taxon>
        <taxon>Bacillota</taxon>
        <taxon>Clostridia</taxon>
        <taxon>Eubacteriales</taxon>
        <taxon>Eubacteriaceae</taxon>
        <taxon>Acetobacterium</taxon>
    </lineage>
</organism>
<dbReference type="InterPro" id="IPR010178">
    <property type="entry name" value="Lit"/>
</dbReference>
<dbReference type="AlphaFoldDB" id="A0A5D0WKG8"/>
<dbReference type="EMBL" id="VSLA01000027">
    <property type="protein sequence ID" value="TYC84128.1"/>
    <property type="molecule type" value="Genomic_DNA"/>
</dbReference>
<evidence type="ECO:0000313" key="2">
    <source>
        <dbReference type="EMBL" id="TYC84128.1"/>
    </source>
</evidence>
<dbReference type="Pfam" id="PF07314">
    <property type="entry name" value="Lit"/>
    <property type="match status" value="1"/>
</dbReference>
<dbReference type="NCBIfam" id="TIGR01906">
    <property type="entry name" value="integ_TIGR01906"/>
    <property type="match status" value="1"/>
</dbReference>
<dbReference type="Proteomes" id="UP000322619">
    <property type="component" value="Unassembled WGS sequence"/>
</dbReference>
<keyword evidence="1" id="KW-0812">Transmembrane</keyword>
<evidence type="ECO:0000256" key="1">
    <source>
        <dbReference type="SAM" id="Phobius"/>
    </source>
</evidence>
<reference evidence="2 3" key="1">
    <citation type="submission" date="2019-08" db="EMBL/GenBank/DDBJ databases">
        <title>Isolation and enrichment of carboxydotrophic bacteria from anaerobic sludge for the production of bio-based chemicals from syngas.</title>
        <authorList>
            <person name="Antares A.L."/>
            <person name="Moreira J."/>
            <person name="Diender M."/>
            <person name="Parshina S.N."/>
            <person name="Stams A.J.M."/>
            <person name="Alves M."/>
            <person name="Alves J.I."/>
            <person name="Sousa D.Z."/>
        </authorList>
    </citation>
    <scope>NUCLEOTIDE SEQUENCE [LARGE SCALE GENOMIC DNA]</scope>
    <source>
        <strain evidence="2 3">JM</strain>
    </source>
</reference>
<feature type="transmembrane region" description="Helical" evidence="1">
    <location>
        <begin position="122"/>
        <end position="144"/>
    </location>
</feature>
<evidence type="ECO:0000313" key="3">
    <source>
        <dbReference type="Proteomes" id="UP000322619"/>
    </source>
</evidence>
<accession>A0A5D0WKG8</accession>
<name>A0A5D0WKG8_9FIRM</name>
<comment type="caution">
    <text evidence="2">The sequence shown here is derived from an EMBL/GenBank/DDBJ whole genome shotgun (WGS) entry which is preliminary data.</text>
</comment>
<keyword evidence="1" id="KW-1133">Transmembrane helix</keyword>
<protein>
    <submittedName>
        <fullName evidence="2">TIGR01906 family membrane protein</fullName>
    </submittedName>
</protein>
<feature type="transmembrane region" description="Helical" evidence="1">
    <location>
        <begin position="212"/>
        <end position="239"/>
    </location>
</feature>